<accession>B6XJT3</accession>
<dbReference type="Proteomes" id="UP000003729">
    <property type="component" value="Unassembled WGS sequence"/>
</dbReference>
<protein>
    <recommendedName>
        <fullName evidence="3">Glycosyltransferase subfamily 4-like N-terminal domain-containing protein</fullName>
    </recommendedName>
</protein>
<evidence type="ECO:0000313" key="1">
    <source>
        <dbReference type="EMBL" id="EEB44290.1"/>
    </source>
</evidence>
<reference evidence="1 2" key="1">
    <citation type="submission" date="2008-10" db="EMBL/GenBank/DDBJ databases">
        <title>Draft genome sequence of Providencia alcalifaciens (DSM 30120).</title>
        <authorList>
            <person name="Sudarsanam P."/>
            <person name="Ley R."/>
            <person name="Guruge J."/>
            <person name="Turnbaugh P.J."/>
            <person name="Mahowald M."/>
            <person name="Liep D."/>
            <person name="Gordon J."/>
        </authorList>
    </citation>
    <scope>NUCLEOTIDE SEQUENCE [LARGE SCALE GENOMIC DNA]</scope>
    <source>
        <strain evidence="1 2">DSM 30120</strain>
    </source>
</reference>
<evidence type="ECO:0000313" key="2">
    <source>
        <dbReference type="Proteomes" id="UP000003729"/>
    </source>
</evidence>
<dbReference type="CAZy" id="GT4">
    <property type="family name" value="Glycosyltransferase Family 4"/>
</dbReference>
<proteinExistence type="predicted"/>
<dbReference type="AlphaFoldDB" id="B6XJT3"/>
<sequence length="184" mass="21145">MMQMNLMYIVPSLGNVGPTNVVLSLVKKLSQNGIDISIFSFRDGEMKDEFSHYSKVIITRNIFTIIKAARKEETVVHSHGFFPDFINAILNTLLLNKNNFSTIHNFIKLDYKLLKGDILGTIYTSIHKLFLKKINFTVNCSKSAMVYNNISKYYIYNGVDDYYSPLNHHSKEIEKKLGLFALAY</sequence>
<comment type="caution">
    <text evidence="1">The sequence shown here is derived from an EMBL/GenBank/DDBJ whole genome shotgun (WGS) entry which is preliminary data.</text>
</comment>
<dbReference type="EMBL" id="ABXW01000070">
    <property type="protein sequence ID" value="EEB44290.1"/>
    <property type="molecule type" value="Genomic_DNA"/>
</dbReference>
<gene>
    <name evidence="1" type="ORF">PROVALCAL_03641</name>
</gene>
<reference evidence="1 2" key="2">
    <citation type="submission" date="2008-10" db="EMBL/GenBank/DDBJ databases">
        <authorList>
            <person name="Fulton L."/>
            <person name="Clifton S."/>
            <person name="Fulton B."/>
            <person name="Xu J."/>
            <person name="Minx P."/>
            <person name="Pepin K.H."/>
            <person name="Johnson M."/>
            <person name="Bhonagiri V."/>
            <person name="Nash W.E."/>
            <person name="Mardis E.R."/>
            <person name="Wilson R.K."/>
        </authorList>
    </citation>
    <scope>NUCLEOTIDE SEQUENCE [LARGE SCALE GENOMIC DNA]</scope>
    <source>
        <strain evidence="1 2">DSM 30120</strain>
    </source>
</reference>
<evidence type="ECO:0008006" key="3">
    <source>
        <dbReference type="Google" id="ProtNLM"/>
    </source>
</evidence>
<name>B6XJT3_9GAMM</name>
<dbReference type="Gene3D" id="3.40.50.2000">
    <property type="entry name" value="Glycogen Phosphorylase B"/>
    <property type="match status" value="1"/>
</dbReference>
<organism evidence="1 2">
    <name type="scientific">Providencia alcalifaciens DSM 30120</name>
    <dbReference type="NCBI Taxonomy" id="520999"/>
    <lineage>
        <taxon>Bacteria</taxon>
        <taxon>Pseudomonadati</taxon>
        <taxon>Pseudomonadota</taxon>
        <taxon>Gammaproteobacteria</taxon>
        <taxon>Enterobacterales</taxon>
        <taxon>Morganellaceae</taxon>
        <taxon>Providencia</taxon>
    </lineage>
</organism>
<dbReference type="eggNOG" id="COG0438">
    <property type="taxonomic scope" value="Bacteria"/>
</dbReference>
<dbReference type="SUPFAM" id="SSF53756">
    <property type="entry name" value="UDP-Glycosyltransferase/glycogen phosphorylase"/>
    <property type="match status" value="1"/>
</dbReference>